<protein>
    <submittedName>
        <fullName evidence="1">Uncharacterized protein</fullName>
    </submittedName>
</protein>
<sequence>MKLKNLEFRHSEGRSAEIVQWNTTNKGEQFCFTMLFYERESEGYEIRFVGDRPLQYDDEEIMFAMMKYGQTVMDAKWKVEELQK</sequence>
<accession>A0A6J7W9B5</accession>
<reference evidence="1" key="1">
    <citation type="submission" date="2020-05" db="EMBL/GenBank/DDBJ databases">
        <authorList>
            <person name="Chiriac C."/>
            <person name="Salcher M."/>
            <person name="Ghai R."/>
            <person name="Kavagutti S V."/>
        </authorList>
    </citation>
    <scope>NUCLEOTIDE SEQUENCE</scope>
</reference>
<dbReference type="EMBL" id="LR798211">
    <property type="protein sequence ID" value="CAB5187129.1"/>
    <property type="molecule type" value="Genomic_DNA"/>
</dbReference>
<organism evidence="1">
    <name type="scientific">uncultured Caudovirales phage</name>
    <dbReference type="NCBI Taxonomy" id="2100421"/>
    <lineage>
        <taxon>Viruses</taxon>
        <taxon>Duplodnaviria</taxon>
        <taxon>Heunggongvirae</taxon>
        <taxon>Uroviricota</taxon>
        <taxon>Caudoviricetes</taxon>
        <taxon>Peduoviridae</taxon>
        <taxon>Maltschvirus</taxon>
        <taxon>Maltschvirus maltsch</taxon>
    </lineage>
</organism>
<evidence type="ECO:0000313" key="1">
    <source>
        <dbReference type="EMBL" id="CAB5187129.1"/>
    </source>
</evidence>
<name>A0A6J7W9B5_9CAUD</name>
<proteinExistence type="predicted"/>
<gene>
    <name evidence="1" type="ORF">UFOVP161_7</name>
</gene>